<name>A0A8X6UXP4_TRICX</name>
<gene>
    <name evidence="1" type="ORF">TNCV_4373821</name>
</gene>
<evidence type="ECO:0000313" key="2">
    <source>
        <dbReference type="Proteomes" id="UP000887159"/>
    </source>
</evidence>
<protein>
    <submittedName>
        <fullName evidence="1">Uncharacterized protein</fullName>
    </submittedName>
</protein>
<dbReference type="Proteomes" id="UP000887159">
    <property type="component" value="Unassembled WGS sequence"/>
</dbReference>
<dbReference type="EMBL" id="BMAU01021040">
    <property type="protein sequence ID" value="GFX87917.1"/>
    <property type="molecule type" value="Genomic_DNA"/>
</dbReference>
<keyword evidence="2" id="KW-1185">Reference proteome</keyword>
<evidence type="ECO:0000313" key="1">
    <source>
        <dbReference type="EMBL" id="GFX87917.1"/>
    </source>
</evidence>
<sequence>MQKDVERERQSFVGETANVALRRSRLQKNAKTEERPPTVVGLIKLVQSFKEAGSLDDRVRSGRLSLRIISKRCKFTWLLILHV</sequence>
<organism evidence="1 2">
    <name type="scientific">Trichonephila clavipes</name>
    <name type="common">Golden silk orbweaver</name>
    <name type="synonym">Nephila clavipes</name>
    <dbReference type="NCBI Taxonomy" id="2585209"/>
    <lineage>
        <taxon>Eukaryota</taxon>
        <taxon>Metazoa</taxon>
        <taxon>Ecdysozoa</taxon>
        <taxon>Arthropoda</taxon>
        <taxon>Chelicerata</taxon>
        <taxon>Arachnida</taxon>
        <taxon>Araneae</taxon>
        <taxon>Araneomorphae</taxon>
        <taxon>Entelegynae</taxon>
        <taxon>Araneoidea</taxon>
        <taxon>Nephilidae</taxon>
        <taxon>Trichonephila</taxon>
    </lineage>
</organism>
<accession>A0A8X6UXP4</accession>
<proteinExistence type="predicted"/>
<reference evidence="1" key="1">
    <citation type="submission" date="2020-08" db="EMBL/GenBank/DDBJ databases">
        <title>Multicomponent nature underlies the extraordinary mechanical properties of spider dragline silk.</title>
        <authorList>
            <person name="Kono N."/>
            <person name="Nakamura H."/>
            <person name="Mori M."/>
            <person name="Yoshida Y."/>
            <person name="Ohtoshi R."/>
            <person name="Malay A.D."/>
            <person name="Moran D.A.P."/>
            <person name="Tomita M."/>
            <person name="Numata K."/>
            <person name="Arakawa K."/>
        </authorList>
    </citation>
    <scope>NUCLEOTIDE SEQUENCE</scope>
</reference>
<comment type="caution">
    <text evidence="1">The sequence shown here is derived from an EMBL/GenBank/DDBJ whole genome shotgun (WGS) entry which is preliminary data.</text>
</comment>
<dbReference type="AlphaFoldDB" id="A0A8X6UXP4"/>